<keyword evidence="3" id="KW-1185">Reference proteome</keyword>
<organism evidence="2 3">
    <name type="scientific">Plasmodium ovale wallikeri</name>
    <dbReference type="NCBI Taxonomy" id="864142"/>
    <lineage>
        <taxon>Eukaryota</taxon>
        <taxon>Sar</taxon>
        <taxon>Alveolata</taxon>
        <taxon>Apicomplexa</taxon>
        <taxon>Aconoidasida</taxon>
        <taxon>Haemosporida</taxon>
        <taxon>Plasmodiidae</taxon>
        <taxon>Plasmodium</taxon>
        <taxon>Plasmodium (Plasmodium)</taxon>
    </lineage>
</organism>
<dbReference type="EMBL" id="FLRD01001784">
    <property type="protein sequence ID" value="SBT58162.1"/>
    <property type="molecule type" value="Genomic_DNA"/>
</dbReference>
<proteinExistence type="predicted"/>
<dbReference type="InterPro" id="IPR008780">
    <property type="entry name" value="Plasmodium_Vir"/>
</dbReference>
<reference evidence="3" key="1">
    <citation type="submission" date="2016-05" db="EMBL/GenBank/DDBJ databases">
        <authorList>
            <person name="Naeem Raeece"/>
        </authorList>
    </citation>
    <scope>NUCLEOTIDE SEQUENCE [LARGE SCALE GENOMIC DNA]</scope>
</reference>
<dbReference type="AlphaFoldDB" id="A0A1A9APK3"/>
<gene>
    <name evidence="2" type="ORF">POVWA1_086020</name>
</gene>
<evidence type="ECO:0000256" key="1">
    <source>
        <dbReference type="SAM" id="Phobius"/>
    </source>
</evidence>
<protein>
    <submittedName>
        <fullName evidence="2">PIR Superfamily Protein</fullName>
    </submittedName>
</protein>
<dbReference type="Pfam" id="PF05795">
    <property type="entry name" value="Plasmodium_Vir"/>
    <property type="match status" value="2"/>
</dbReference>
<dbReference type="Proteomes" id="UP000078555">
    <property type="component" value="Unassembled WGS sequence"/>
</dbReference>
<accession>A0A1A9APK3</accession>
<keyword evidence="1" id="KW-0472">Membrane</keyword>
<sequence length="295" mass="34748">MSPETPKHNKAITPYAKYQEKIDSYESGYDPIMPGCDRFVSPHLNGSTYNTEKACSITIRLLSHLKELDDPSYEEYGCKYLFHWLYSKVLSSKISSEDALHIYKELNTIFNDDNDGYNKFDKYINEMKKDTIDKLDKIINIYNLFNTYIDTLQPTHTNLNCTSGCIDLFTSYAKECREKYDFFFCKELKNFREQYNHFISKVRKCEGEQYLLPPVEFFDTLGLIVVPTVLILVTSFVFPFLYKFTAFGPWINRIIGKNRNIWENINEETNYSLNEYEMEHTNSKKSNYNIAYNSS</sequence>
<evidence type="ECO:0000313" key="2">
    <source>
        <dbReference type="EMBL" id="SBT58162.1"/>
    </source>
</evidence>
<name>A0A1A9APK3_PLAOA</name>
<keyword evidence="1" id="KW-0812">Transmembrane</keyword>
<evidence type="ECO:0000313" key="3">
    <source>
        <dbReference type="Proteomes" id="UP000078555"/>
    </source>
</evidence>
<feature type="transmembrane region" description="Helical" evidence="1">
    <location>
        <begin position="221"/>
        <end position="242"/>
    </location>
</feature>
<keyword evidence="1" id="KW-1133">Transmembrane helix</keyword>